<evidence type="ECO:0000313" key="5">
    <source>
        <dbReference type="Proteomes" id="UP000010953"/>
    </source>
</evidence>
<dbReference type="InterPro" id="IPR009057">
    <property type="entry name" value="Homeodomain-like_sf"/>
</dbReference>
<sequence length="193" mass="22795">MSRVNKGEYWVLKGYELFGEDGIEGLQVERLARVLGLNKSGFYHYFKTMDHLLDSLMERHHQNVDEMVVGMASIKKYDPDYIHFLVKNKRTVLFQMQLLRDRHIRLFWDTYNQVNNKINQGVMDLWSAEIGLPKEVAEHFYNVVREIFYAKVTAKNLTFDFIHQILSDAKLLIQEIQSNNFEPKGTRSATIYE</sequence>
<protein>
    <recommendedName>
        <fullName evidence="3">HTH tetR-type domain-containing protein</fullName>
    </recommendedName>
</protein>
<evidence type="ECO:0000256" key="2">
    <source>
        <dbReference type="PROSITE-ProRule" id="PRU00335"/>
    </source>
</evidence>
<feature type="domain" description="HTH tetR-type" evidence="3">
    <location>
        <begin position="4"/>
        <end position="64"/>
    </location>
</feature>
<proteinExistence type="predicted"/>
<evidence type="ECO:0000259" key="3">
    <source>
        <dbReference type="PROSITE" id="PS50977"/>
    </source>
</evidence>
<dbReference type="InterPro" id="IPR001647">
    <property type="entry name" value="HTH_TetR"/>
</dbReference>
<dbReference type="eggNOG" id="COG1309">
    <property type="taxonomic scope" value="Bacteria"/>
</dbReference>
<dbReference type="PROSITE" id="PS50977">
    <property type="entry name" value="HTH_TETR_2"/>
    <property type="match status" value="1"/>
</dbReference>
<feature type="DNA-binding region" description="H-T-H motif" evidence="2">
    <location>
        <begin position="27"/>
        <end position="46"/>
    </location>
</feature>
<gene>
    <name evidence="4" type="ORF">C943_00989</name>
</gene>
<dbReference type="AlphaFoldDB" id="M7Y5V6"/>
<dbReference type="STRING" id="1239962.C943_00989"/>
<evidence type="ECO:0000313" key="4">
    <source>
        <dbReference type="EMBL" id="EMS32636.1"/>
    </source>
</evidence>
<keyword evidence="5" id="KW-1185">Reference proteome</keyword>
<evidence type="ECO:0000256" key="1">
    <source>
        <dbReference type="ARBA" id="ARBA00023125"/>
    </source>
</evidence>
<dbReference type="Gene3D" id="1.10.357.10">
    <property type="entry name" value="Tetracycline Repressor, domain 2"/>
    <property type="match status" value="1"/>
</dbReference>
<keyword evidence="1 2" id="KW-0238">DNA-binding</keyword>
<dbReference type="SUPFAM" id="SSF46689">
    <property type="entry name" value="Homeodomain-like"/>
    <property type="match status" value="1"/>
</dbReference>
<dbReference type="OrthoDB" id="1258954at2"/>
<organism evidence="4 5">
    <name type="scientific">Mariniradius saccharolyticus AK6</name>
    <dbReference type="NCBI Taxonomy" id="1239962"/>
    <lineage>
        <taxon>Bacteria</taxon>
        <taxon>Pseudomonadati</taxon>
        <taxon>Bacteroidota</taxon>
        <taxon>Cytophagia</taxon>
        <taxon>Cytophagales</taxon>
        <taxon>Cyclobacteriaceae</taxon>
        <taxon>Mariniradius</taxon>
    </lineage>
</organism>
<reference evidence="4" key="1">
    <citation type="submission" date="2013-01" db="EMBL/GenBank/DDBJ databases">
        <title>Genome assembly of Mariniradius saccharolyticus AK6.</title>
        <authorList>
            <person name="Vaidya B."/>
            <person name="Khatri I."/>
            <person name="Tanuku N.R.S."/>
            <person name="Subramanian S."/>
            <person name="Pinnaka A."/>
        </authorList>
    </citation>
    <scope>NUCLEOTIDE SEQUENCE [LARGE SCALE GENOMIC DNA]</scope>
    <source>
        <strain evidence="4">AK6</strain>
    </source>
</reference>
<dbReference type="RefSeq" id="WP_008628440.1">
    <property type="nucleotide sequence ID" value="NZ_AMZY02000012.1"/>
</dbReference>
<dbReference type="EMBL" id="AMZY02000012">
    <property type="protein sequence ID" value="EMS32636.1"/>
    <property type="molecule type" value="Genomic_DNA"/>
</dbReference>
<dbReference type="GO" id="GO:0003677">
    <property type="term" value="F:DNA binding"/>
    <property type="evidence" value="ECO:0007669"/>
    <property type="project" value="UniProtKB-UniRule"/>
</dbReference>
<name>M7Y5V6_9BACT</name>
<dbReference type="Pfam" id="PF00440">
    <property type="entry name" value="TetR_N"/>
    <property type="match status" value="1"/>
</dbReference>
<dbReference type="InParanoid" id="M7Y5V6"/>
<dbReference type="Proteomes" id="UP000010953">
    <property type="component" value="Unassembled WGS sequence"/>
</dbReference>
<accession>M7Y5V6</accession>
<comment type="caution">
    <text evidence="4">The sequence shown here is derived from an EMBL/GenBank/DDBJ whole genome shotgun (WGS) entry which is preliminary data.</text>
</comment>